<dbReference type="EMBL" id="JARJCM010000253">
    <property type="protein sequence ID" value="KAJ7020721.1"/>
    <property type="molecule type" value="Genomic_DNA"/>
</dbReference>
<evidence type="ECO:0000313" key="3">
    <source>
        <dbReference type="EMBL" id="KAJ7020721.1"/>
    </source>
</evidence>
<accession>A0AAD6WR94</accession>
<organism evidence="3 4">
    <name type="scientific">Mycena alexandri</name>
    <dbReference type="NCBI Taxonomy" id="1745969"/>
    <lineage>
        <taxon>Eukaryota</taxon>
        <taxon>Fungi</taxon>
        <taxon>Dikarya</taxon>
        <taxon>Basidiomycota</taxon>
        <taxon>Agaricomycotina</taxon>
        <taxon>Agaricomycetes</taxon>
        <taxon>Agaricomycetidae</taxon>
        <taxon>Agaricales</taxon>
        <taxon>Marasmiineae</taxon>
        <taxon>Mycenaceae</taxon>
        <taxon>Mycena</taxon>
    </lineage>
</organism>
<feature type="region of interest" description="Disordered" evidence="1">
    <location>
        <begin position="126"/>
        <end position="193"/>
    </location>
</feature>
<keyword evidence="4" id="KW-1185">Reference proteome</keyword>
<dbReference type="AlphaFoldDB" id="A0AAD6WR94"/>
<reference evidence="3" key="1">
    <citation type="submission" date="2023-03" db="EMBL/GenBank/DDBJ databases">
        <title>Massive genome expansion in bonnet fungi (Mycena s.s.) driven by repeated elements and novel gene families across ecological guilds.</title>
        <authorList>
            <consortium name="Lawrence Berkeley National Laboratory"/>
            <person name="Harder C.B."/>
            <person name="Miyauchi S."/>
            <person name="Viragh M."/>
            <person name="Kuo A."/>
            <person name="Thoen E."/>
            <person name="Andreopoulos B."/>
            <person name="Lu D."/>
            <person name="Skrede I."/>
            <person name="Drula E."/>
            <person name="Henrissat B."/>
            <person name="Morin E."/>
            <person name="Kohler A."/>
            <person name="Barry K."/>
            <person name="LaButti K."/>
            <person name="Morin E."/>
            <person name="Salamov A."/>
            <person name="Lipzen A."/>
            <person name="Mereny Z."/>
            <person name="Hegedus B."/>
            <person name="Baldrian P."/>
            <person name="Stursova M."/>
            <person name="Weitz H."/>
            <person name="Taylor A."/>
            <person name="Grigoriev I.V."/>
            <person name="Nagy L.G."/>
            <person name="Martin F."/>
            <person name="Kauserud H."/>
        </authorList>
    </citation>
    <scope>NUCLEOTIDE SEQUENCE</scope>
    <source>
        <strain evidence="3">CBHHK200</strain>
    </source>
</reference>
<comment type="caution">
    <text evidence="3">The sequence shown here is derived from an EMBL/GenBank/DDBJ whole genome shotgun (WGS) entry which is preliminary data.</text>
</comment>
<evidence type="ECO:0000313" key="4">
    <source>
        <dbReference type="Proteomes" id="UP001218188"/>
    </source>
</evidence>
<feature type="signal peptide" evidence="2">
    <location>
        <begin position="1"/>
        <end position="20"/>
    </location>
</feature>
<feature type="chain" id="PRO_5041981347" evidence="2">
    <location>
        <begin position="21"/>
        <end position="214"/>
    </location>
</feature>
<gene>
    <name evidence="3" type="ORF">C8F04DRAFT_1196287</name>
</gene>
<evidence type="ECO:0000256" key="1">
    <source>
        <dbReference type="SAM" id="MobiDB-lite"/>
    </source>
</evidence>
<keyword evidence="2" id="KW-0732">Signal</keyword>
<name>A0AAD6WR94_9AGAR</name>
<evidence type="ECO:0000256" key="2">
    <source>
        <dbReference type="SAM" id="SignalP"/>
    </source>
</evidence>
<feature type="compositionally biased region" description="Low complexity" evidence="1">
    <location>
        <begin position="126"/>
        <end position="191"/>
    </location>
</feature>
<proteinExistence type="predicted"/>
<sequence length="214" mass="21400">MSNSLFYTGILVLLCAHVQASAVQRQGDTESITFPVIVSPTQTSAPVASAYGVYAETCGSDLDSVAYAALPDYIQTGGPSDTTILDEGFQDFLGNNSQWIAAKATCASALNGFESVLGVAEGPTITPSGSASSPLSTALPTSSGSTNSAGSTSAASLMSTTSSGSLPSQGTFSNRTSTSSSAPQSPSSTGSAVGRKAPIWGFLVVLSAAVTVYA</sequence>
<protein>
    <submittedName>
        <fullName evidence="3">Uncharacterized protein</fullName>
    </submittedName>
</protein>
<dbReference type="Proteomes" id="UP001218188">
    <property type="component" value="Unassembled WGS sequence"/>
</dbReference>